<dbReference type="Gene3D" id="3.30.1390.20">
    <property type="entry name" value="Ribosomal protein L30, ferredoxin-like fold domain"/>
    <property type="match status" value="1"/>
</dbReference>
<dbReference type="AlphaFoldDB" id="H5SFZ2"/>
<reference evidence="7" key="1">
    <citation type="journal article" date="2005" name="Environ. Microbiol.">
        <title>Genetic and functional properties of uncultivated thermophilic crenarchaeotes from a subsurface gold mine as revealed by analysis of genome fragments.</title>
        <authorList>
            <person name="Nunoura T."/>
            <person name="Hirayama H."/>
            <person name="Takami H."/>
            <person name="Oida H."/>
            <person name="Nishi S."/>
            <person name="Shimamura S."/>
            <person name="Suzuki Y."/>
            <person name="Inagaki F."/>
            <person name="Takai K."/>
            <person name="Nealson K.H."/>
            <person name="Horikoshi K."/>
        </authorList>
    </citation>
    <scope>NUCLEOTIDE SEQUENCE</scope>
</reference>
<dbReference type="SUPFAM" id="SSF55129">
    <property type="entry name" value="Ribosomal protein L30p/L7e"/>
    <property type="match status" value="1"/>
</dbReference>
<evidence type="ECO:0000259" key="6">
    <source>
        <dbReference type="Pfam" id="PF00327"/>
    </source>
</evidence>
<dbReference type="PANTHER" id="PTHR15892">
    <property type="entry name" value="MITOCHONDRIAL RIBOSOMAL PROTEIN L30"/>
    <property type="match status" value="1"/>
</dbReference>
<dbReference type="InterPro" id="IPR005996">
    <property type="entry name" value="Ribosomal_uL30_bac-type"/>
</dbReference>
<evidence type="ECO:0000256" key="1">
    <source>
        <dbReference type="ARBA" id="ARBA00007594"/>
    </source>
</evidence>
<dbReference type="Pfam" id="PF00327">
    <property type="entry name" value="Ribosomal_L30"/>
    <property type="match status" value="1"/>
</dbReference>
<accession>H5SFZ2</accession>
<dbReference type="NCBIfam" id="TIGR01308">
    <property type="entry name" value="rpmD_bact"/>
    <property type="match status" value="1"/>
</dbReference>
<sequence>MAKQAMAKIRITQVRSVIDCNEKHKRIIRALGLGRPNYTVVQEATPQILGMVAKVAHLLRVEELPAAQRRNETHR</sequence>
<gene>
    <name evidence="5" type="primary">rpmD</name>
    <name evidence="7" type="ORF">HGMM_F23B02C17</name>
</gene>
<evidence type="ECO:0000256" key="5">
    <source>
        <dbReference type="HAMAP-Rule" id="MF_01371"/>
    </source>
</evidence>
<dbReference type="EMBL" id="AP011709">
    <property type="protein sequence ID" value="BAL55078.1"/>
    <property type="molecule type" value="Genomic_DNA"/>
</dbReference>
<dbReference type="GO" id="GO:0006412">
    <property type="term" value="P:translation"/>
    <property type="evidence" value="ECO:0007669"/>
    <property type="project" value="UniProtKB-UniRule"/>
</dbReference>
<organism evidence="7">
    <name type="scientific">uncultured Bacteroidota bacterium</name>
    <dbReference type="NCBI Taxonomy" id="152509"/>
    <lineage>
        <taxon>Bacteria</taxon>
        <taxon>Pseudomonadati</taxon>
        <taxon>Bacteroidota</taxon>
        <taxon>environmental samples</taxon>
    </lineage>
</organism>
<keyword evidence="3 5" id="KW-0689">Ribosomal protein</keyword>
<dbReference type="InterPro" id="IPR036919">
    <property type="entry name" value="Ribo_uL30_ferredoxin-like_sf"/>
</dbReference>
<evidence type="ECO:0000313" key="7">
    <source>
        <dbReference type="EMBL" id="BAL55078.1"/>
    </source>
</evidence>
<comment type="subunit">
    <text evidence="2 5">Part of the 50S ribosomal subunit.</text>
</comment>
<proteinExistence type="inferred from homology"/>
<comment type="similarity">
    <text evidence="1 5">Belongs to the universal ribosomal protein uL30 family.</text>
</comment>
<protein>
    <recommendedName>
        <fullName evidence="5">Large ribosomal subunit protein uL30</fullName>
    </recommendedName>
</protein>
<evidence type="ECO:0000256" key="3">
    <source>
        <dbReference type="ARBA" id="ARBA00022980"/>
    </source>
</evidence>
<dbReference type="GO" id="GO:0022625">
    <property type="term" value="C:cytosolic large ribosomal subunit"/>
    <property type="evidence" value="ECO:0007669"/>
    <property type="project" value="TreeGrafter"/>
</dbReference>
<dbReference type="CDD" id="cd01658">
    <property type="entry name" value="Ribosomal_L30"/>
    <property type="match status" value="1"/>
</dbReference>
<dbReference type="HAMAP" id="MF_01371_B">
    <property type="entry name" value="Ribosomal_uL30_B"/>
    <property type="match status" value="1"/>
</dbReference>
<dbReference type="PANTHER" id="PTHR15892:SF2">
    <property type="entry name" value="LARGE RIBOSOMAL SUBUNIT PROTEIN UL30M"/>
    <property type="match status" value="1"/>
</dbReference>
<evidence type="ECO:0000256" key="4">
    <source>
        <dbReference type="ARBA" id="ARBA00023274"/>
    </source>
</evidence>
<name>H5SFZ2_9BACT</name>
<evidence type="ECO:0000256" key="2">
    <source>
        <dbReference type="ARBA" id="ARBA00011838"/>
    </source>
</evidence>
<dbReference type="InterPro" id="IPR016082">
    <property type="entry name" value="Ribosomal_uL30_ferredoxin-like"/>
</dbReference>
<reference evidence="7" key="2">
    <citation type="journal article" date="2012" name="PLoS ONE">
        <title>A Deeply Branching Thermophilic Bacterium with an Ancient Acetyl-CoA Pathway Dominates a Subsurface Ecosystem.</title>
        <authorList>
            <person name="Takami H."/>
            <person name="Noguchi H."/>
            <person name="Takaki Y."/>
            <person name="Uchiyama I."/>
            <person name="Toyoda A."/>
            <person name="Nishi S."/>
            <person name="Chee G.-J."/>
            <person name="Arai W."/>
            <person name="Nunoura T."/>
            <person name="Itoh T."/>
            <person name="Hattori M."/>
            <person name="Takai K."/>
        </authorList>
    </citation>
    <scope>NUCLEOTIDE SEQUENCE</scope>
</reference>
<feature type="domain" description="Large ribosomal subunit protein uL30-like ferredoxin-like fold" evidence="6">
    <location>
        <begin position="9"/>
        <end position="58"/>
    </location>
</feature>
<dbReference type="GO" id="GO:0003735">
    <property type="term" value="F:structural constituent of ribosome"/>
    <property type="evidence" value="ECO:0007669"/>
    <property type="project" value="InterPro"/>
</dbReference>
<keyword evidence="4 5" id="KW-0687">Ribonucleoprotein</keyword>